<proteinExistence type="predicted"/>
<evidence type="ECO:0000313" key="1">
    <source>
        <dbReference type="EMBL" id="KAJ0200293.1"/>
    </source>
</evidence>
<dbReference type="EMBL" id="NBSK02000006">
    <property type="protein sequence ID" value="KAJ0200293.1"/>
    <property type="molecule type" value="Genomic_DNA"/>
</dbReference>
<reference evidence="1 2" key="1">
    <citation type="journal article" date="2017" name="Nat. Commun.">
        <title>Genome assembly with in vitro proximity ligation data and whole-genome triplication in lettuce.</title>
        <authorList>
            <person name="Reyes-Chin-Wo S."/>
            <person name="Wang Z."/>
            <person name="Yang X."/>
            <person name="Kozik A."/>
            <person name="Arikit S."/>
            <person name="Song C."/>
            <person name="Xia L."/>
            <person name="Froenicke L."/>
            <person name="Lavelle D.O."/>
            <person name="Truco M.J."/>
            <person name="Xia R."/>
            <person name="Zhu S."/>
            <person name="Xu C."/>
            <person name="Xu H."/>
            <person name="Xu X."/>
            <person name="Cox K."/>
            <person name="Korf I."/>
            <person name="Meyers B.C."/>
            <person name="Michelmore R.W."/>
        </authorList>
    </citation>
    <scope>NUCLEOTIDE SEQUENCE [LARGE SCALE GENOMIC DNA]</scope>
    <source>
        <strain evidence="2">cv. Salinas</strain>
        <tissue evidence="1">Seedlings</tissue>
    </source>
</reference>
<dbReference type="Proteomes" id="UP000235145">
    <property type="component" value="Unassembled WGS sequence"/>
</dbReference>
<comment type="caution">
    <text evidence="1">The sequence shown here is derived from an EMBL/GenBank/DDBJ whole genome shotgun (WGS) entry which is preliminary data.</text>
</comment>
<gene>
    <name evidence="1" type="ORF">LSAT_V11C600324450</name>
</gene>
<dbReference type="AlphaFoldDB" id="A0A9R1V6I4"/>
<protein>
    <submittedName>
        <fullName evidence="1">Uncharacterized protein</fullName>
    </submittedName>
</protein>
<keyword evidence="2" id="KW-1185">Reference proteome</keyword>
<name>A0A9R1V6I4_LACSA</name>
<evidence type="ECO:0000313" key="2">
    <source>
        <dbReference type="Proteomes" id="UP000235145"/>
    </source>
</evidence>
<accession>A0A9R1V6I4</accession>
<sequence length="101" mass="11650">MSLKKSGFYKRRTCILFTGAFKIVSDKCKIEKKKFIVTIYFYGNIKNDDVEFQNKIKNKPAKAPIKLRKKSKMMLKLKLKADRTPKDGTRANADSSIEVTI</sequence>
<organism evidence="1 2">
    <name type="scientific">Lactuca sativa</name>
    <name type="common">Garden lettuce</name>
    <dbReference type="NCBI Taxonomy" id="4236"/>
    <lineage>
        <taxon>Eukaryota</taxon>
        <taxon>Viridiplantae</taxon>
        <taxon>Streptophyta</taxon>
        <taxon>Embryophyta</taxon>
        <taxon>Tracheophyta</taxon>
        <taxon>Spermatophyta</taxon>
        <taxon>Magnoliopsida</taxon>
        <taxon>eudicotyledons</taxon>
        <taxon>Gunneridae</taxon>
        <taxon>Pentapetalae</taxon>
        <taxon>asterids</taxon>
        <taxon>campanulids</taxon>
        <taxon>Asterales</taxon>
        <taxon>Asteraceae</taxon>
        <taxon>Cichorioideae</taxon>
        <taxon>Cichorieae</taxon>
        <taxon>Lactucinae</taxon>
        <taxon>Lactuca</taxon>
    </lineage>
</organism>